<gene>
    <name evidence="1" type="ORF">SANT12839_101920</name>
</gene>
<evidence type="ECO:0000313" key="2">
    <source>
        <dbReference type="Proteomes" id="UP000299290"/>
    </source>
</evidence>
<comment type="caution">
    <text evidence="1">The sequence shown here is derived from an EMBL/GenBank/DDBJ whole genome shotgun (WGS) entry which is preliminary data.</text>
</comment>
<organism evidence="1 2">
    <name type="scientific">Streptomyces antimycoticus</name>
    <dbReference type="NCBI Taxonomy" id="68175"/>
    <lineage>
        <taxon>Bacteria</taxon>
        <taxon>Bacillati</taxon>
        <taxon>Actinomycetota</taxon>
        <taxon>Actinomycetes</taxon>
        <taxon>Kitasatosporales</taxon>
        <taxon>Streptomycetaceae</taxon>
        <taxon>Streptomyces</taxon>
        <taxon>Streptomyces violaceusniger group</taxon>
    </lineage>
</organism>
<accession>A0A4D4KRV2</accession>
<reference evidence="1 2" key="1">
    <citation type="journal article" date="2020" name="Int. J. Syst. Evol. Microbiol.">
        <title>Reclassification of Streptomyces castelarensis and Streptomyces sporoclivatus as later heterotypic synonyms of Streptomyces antimycoticus.</title>
        <authorList>
            <person name="Komaki H."/>
            <person name="Tamura T."/>
        </authorList>
    </citation>
    <scope>NUCLEOTIDE SEQUENCE [LARGE SCALE GENOMIC DNA]</scope>
    <source>
        <strain evidence="1 2">NBRC 12839</strain>
    </source>
</reference>
<keyword evidence="2" id="KW-1185">Reference proteome</keyword>
<dbReference type="RefSeq" id="WP_137970638.1">
    <property type="nucleotide sequence ID" value="NZ_BJHV01000003.1"/>
</dbReference>
<protein>
    <submittedName>
        <fullName evidence="1">Uncharacterized protein</fullName>
    </submittedName>
</protein>
<sequence length="91" mass="9871">MAIVTSALDTAADQTAAPKEVYFEIVTLDGAVYRKGHPTPHGMVTTTSGANIKTVVQSYSEVGDWIEIGLTDGYAIRFPETRIARFITHTV</sequence>
<dbReference type="AlphaFoldDB" id="A0A4D4KRV2"/>
<proteinExistence type="predicted"/>
<name>A0A4D4KRV2_9ACTN</name>
<evidence type="ECO:0000313" key="1">
    <source>
        <dbReference type="EMBL" id="GDY49310.1"/>
    </source>
</evidence>
<dbReference type="EMBL" id="BJHV01000003">
    <property type="protein sequence ID" value="GDY49310.1"/>
    <property type="molecule type" value="Genomic_DNA"/>
</dbReference>
<dbReference type="Proteomes" id="UP000299290">
    <property type="component" value="Unassembled WGS sequence"/>
</dbReference>